<organism evidence="2 3">
    <name type="scientific">Aquarana catesbeiana</name>
    <name type="common">American bullfrog</name>
    <name type="synonym">Rana catesbeiana</name>
    <dbReference type="NCBI Taxonomy" id="8400"/>
    <lineage>
        <taxon>Eukaryota</taxon>
        <taxon>Metazoa</taxon>
        <taxon>Chordata</taxon>
        <taxon>Craniata</taxon>
        <taxon>Vertebrata</taxon>
        <taxon>Euteleostomi</taxon>
        <taxon>Amphibia</taxon>
        <taxon>Batrachia</taxon>
        <taxon>Anura</taxon>
        <taxon>Neobatrachia</taxon>
        <taxon>Ranoidea</taxon>
        <taxon>Ranidae</taxon>
        <taxon>Aquarana</taxon>
    </lineage>
</organism>
<feature type="domain" description="Fibronectin type-III" evidence="1">
    <location>
        <begin position="1"/>
        <end position="84"/>
    </location>
</feature>
<dbReference type="InterPro" id="IPR013783">
    <property type="entry name" value="Ig-like_fold"/>
</dbReference>
<dbReference type="CDD" id="cd00063">
    <property type="entry name" value="FN3"/>
    <property type="match status" value="2"/>
</dbReference>
<evidence type="ECO:0000313" key="2">
    <source>
        <dbReference type="EMBL" id="PIO31151.1"/>
    </source>
</evidence>
<evidence type="ECO:0000313" key="3">
    <source>
        <dbReference type="Proteomes" id="UP000228934"/>
    </source>
</evidence>
<dbReference type="Proteomes" id="UP000228934">
    <property type="component" value="Unassembled WGS sequence"/>
</dbReference>
<dbReference type="AlphaFoldDB" id="A0A2G9RV98"/>
<dbReference type="InterPro" id="IPR003961">
    <property type="entry name" value="FN3_dom"/>
</dbReference>
<dbReference type="EMBL" id="KV931021">
    <property type="protein sequence ID" value="PIO31151.1"/>
    <property type="molecule type" value="Genomic_DNA"/>
</dbReference>
<gene>
    <name evidence="2" type="ORF">AB205_0209200</name>
</gene>
<sequence length="173" mass="18785">KITFNATGTTNVTLSWDEPTNETDVTYEVNYWNTSSTFTVQTKKAVVTLQNLKSGTKYSVDAVRVGAGGSNNGHFVGSVFTKPMPVKSLWGSFSSADSISLFWTKPDGYQSTYSYRVQTNITSPSTLISNIKVTNETATIPNLTPGETYSFTVFTTAADNVTKSDPVSLPTFT</sequence>
<reference evidence="3" key="1">
    <citation type="journal article" date="2017" name="Nat. Commun.">
        <title>The North American bullfrog draft genome provides insight into hormonal regulation of long noncoding RNA.</title>
        <authorList>
            <person name="Hammond S.A."/>
            <person name="Warren R.L."/>
            <person name="Vandervalk B.P."/>
            <person name="Kucuk E."/>
            <person name="Khan H."/>
            <person name="Gibb E.A."/>
            <person name="Pandoh P."/>
            <person name="Kirk H."/>
            <person name="Zhao Y."/>
            <person name="Jones M."/>
            <person name="Mungall A.J."/>
            <person name="Coope R."/>
            <person name="Pleasance S."/>
            <person name="Moore R.A."/>
            <person name="Holt R.A."/>
            <person name="Round J.M."/>
            <person name="Ohora S."/>
            <person name="Walle B.V."/>
            <person name="Veldhoen N."/>
            <person name="Helbing C.C."/>
            <person name="Birol I."/>
        </authorList>
    </citation>
    <scope>NUCLEOTIDE SEQUENCE [LARGE SCALE GENOMIC DNA]</scope>
</reference>
<evidence type="ECO:0000259" key="1">
    <source>
        <dbReference type="PROSITE" id="PS50853"/>
    </source>
</evidence>
<feature type="domain" description="Fibronectin type-III" evidence="1">
    <location>
        <begin position="85"/>
        <end position="173"/>
    </location>
</feature>
<proteinExistence type="predicted"/>
<protein>
    <recommendedName>
        <fullName evidence="1">Fibronectin type-III domain-containing protein</fullName>
    </recommendedName>
</protein>
<feature type="non-terminal residue" evidence="2">
    <location>
        <position position="173"/>
    </location>
</feature>
<name>A0A2G9RV98_AQUCT</name>
<dbReference type="OrthoDB" id="8609993at2759"/>
<dbReference type="SMART" id="SM00060">
    <property type="entry name" value="FN3"/>
    <property type="match status" value="2"/>
</dbReference>
<dbReference type="PROSITE" id="PS50853">
    <property type="entry name" value="FN3"/>
    <property type="match status" value="2"/>
</dbReference>
<dbReference type="PANTHER" id="PTHR46957">
    <property type="entry name" value="CYTOKINE RECEPTOR"/>
    <property type="match status" value="1"/>
</dbReference>
<dbReference type="SUPFAM" id="SSF49265">
    <property type="entry name" value="Fibronectin type III"/>
    <property type="match status" value="1"/>
</dbReference>
<feature type="non-terminal residue" evidence="2">
    <location>
        <position position="1"/>
    </location>
</feature>
<dbReference type="GO" id="GO:0043235">
    <property type="term" value="C:receptor complex"/>
    <property type="evidence" value="ECO:0007669"/>
    <property type="project" value="TreeGrafter"/>
</dbReference>
<dbReference type="Pfam" id="PF00041">
    <property type="entry name" value="fn3"/>
    <property type="match status" value="2"/>
</dbReference>
<dbReference type="InterPro" id="IPR050713">
    <property type="entry name" value="RTP_Phos/Ushers"/>
</dbReference>
<accession>A0A2G9RV98</accession>
<dbReference type="InterPro" id="IPR036116">
    <property type="entry name" value="FN3_sf"/>
</dbReference>
<dbReference type="PANTHER" id="PTHR46957:SF10">
    <property type="entry name" value="PROTEIN TYROSINE PHOSPHATASE, RECEPTOR TYPE, H"/>
    <property type="match status" value="1"/>
</dbReference>
<keyword evidence="3" id="KW-1185">Reference proteome</keyword>
<dbReference type="Gene3D" id="2.60.40.10">
    <property type="entry name" value="Immunoglobulins"/>
    <property type="match status" value="2"/>
</dbReference>